<dbReference type="SUPFAM" id="SSF53901">
    <property type="entry name" value="Thiolase-like"/>
    <property type="match status" value="2"/>
</dbReference>
<dbReference type="Pfam" id="PF22691">
    <property type="entry name" value="Thiolase_C_1"/>
    <property type="match status" value="1"/>
</dbReference>
<dbReference type="PANTHER" id="PTHR42870">
    <property type="entry name" value="ACETYL-COA C-ACETYLTRANSFERASE"/>
    <property type="match status" value="1"/>
</dbReference>
<dbReference type="STRING" id="1778.A9W97_27750"/>
<dbReference type="Gene3D" id="3.40.47.10">
    <property type="match status" value="1"/>
</dbReference>
<dbReference type="CDD" id="cd00829">
    <property type="entry name" value="SCP-x_thiolase"/>
    <property type="match status" value="1"/>
</dbReference>
<accession>A0A0Q2RB58</accession>
<dbReference type="EMBL" id="LKTM01000001">
    <property type="protein sequence ID" value="KQH81206.1"/>
    <property type="molecule type" value="Genomic_DNA"/>
</dbReference>
<comment type="caution">
    <text evidence="2">The sequence shown here is derived from an EMBL/GenBank/DDBJ whole genome shotgun (WGS) entry which is preliminary data.</text>
</comment>
<dbReference type="GO" id="GO:0016747">
    <property type="term" value="F:acyltransferase activity, transferring groups other than amino-acyl groups"/>
    <property type="evidence" value="ECO:0007669"/>
    <property type="project" value="InterPro"/>
</dbReference>
<dbReference type="AlphaFoldDB" id="A0A0Q2RB58"/>
<feature type="domain" description="Thiolase C-terminal" evidence="1">
    <location>
        <begin position="257"/>
        <end position="381"/>
    </location>
</feature>
<dbReference type="OrthoDB" id="9785768at2"/>
<evidence type="ECO:0000313" key="3">
    <source>
        <dbReference type="Proteomes" id="UP000051677"/>
    </source>
</evidence>
<keyword evidence="2" id="KW-0808">Transferase</keyword>
<dbReference type="PANTHER" id="PTHR42870:SF1">
    <property type="entry name" value="NON-SPECIFIC LIPID-TRANSFER PROTEIN-LIKE 2"/>
    <property type="match status" value="1"/>
</dbReference>
<dbReference type="InterPro" id="IPR055140">
    <property type="entry name" value="Thiolase_C_2"/>
</dbReference>
<name>A0A0Q2RB58_MYCGO</name>
<dbReference type="Proteomes" id="UP000051677">
    <property type="component" value="Unassembled WGS sequence"/>
</dbReference>
<dbReference type="RefSeq" id="WP_055575964.1">
    <property type="nucleotide sequence ID" value="NZ_LKTM01000001.1"/>
</dbReference>
<proteinExistence type="predicted"/>
<reference evidence="2 3" key="1">
    <citation type="submission" date="2015-10" db="EMBL/GenBank/DDBJ databases">
        <title>Mycobacterium gordonae draft genome assembly.</title>
        <authorList>
            <person name="Ustinova V."/>
            <person name="Smirnova T."/>
            <person name="Blagodatskikh K."/>
            <person name="Varlamov D."/>
            <person name="Larionova E."/>
            <person name="Chernousova L."/>
        </authorList>
    </citation>
    <scope>NUCLEOTIDE SEQUENCE [LARGE SCALE GENOMIC DNA]</scope>
    <source>
        <strain evidence="2 3">CTRI 14-8773</strain>
    </source>
</reference>
<dbReference type="InterPro" id="IPR016039">
    <property type="entry name" value="Thiolase-like"/>
</dbReference>
<dbReference type="InterPro" id="IPR002155">
    <property type="entry name" value="Thiolase"/>
</dbReference>
<organism evidence="2 3">
    <name type="scientific">Mycobacterium gordonae</name>
    <dbReference type="NCBI Taxonomy" id="1778"/>
    <lineage>
        <taxon>Bacteria</taxon>
        <taxon>Bacillati</taxon>
        <taxon>Actinomycetota</taxon>
        <taxon>Actinomycetes</taxon>
        <taxon>Mycobacteriales</taxon>
        <taxon>Mycobacteriaceae</taxon>
        <taxon>Mycobacterium</taxon>
    </lineage>
</organism>
<protein>
    <submittedName>
        <fullName evidence="2">Acetyl-CoA acetyltransferase</fullName>
    </submittedName>
</protein>
<sequence>MRQQRTAAIVGVYNTVQGRRLDGETSRGLAVKAVNGALDDAGLRLQDVDGVSAGPLSTALIYDLRVGPAWQGMGFGVGMITEAATAIEHGMADVVVLVAAQAGEYRDHEATAPWTRPENEFVAPWGMFTTAEFALIARRHMHVYGTTREQLSMVAATIRNNGSNNPEAVYYQRGPFTPSDITASRLIADPFHLLDCATTSEGGCALVVANLNAVETSGRPIYILGSGADFHGPSYQHPPAWDLAGRRGDHVNGVVGRNAADRAFAHAGIRREDVDVLELYDPFSFEIIRQLEAFRFCGDGEGGPFVADGHIAIGGSHPITTDGGTMSFSHAGANPQMMQRAVRAVQQLRGDAGTLQVPGARIALCSNGGAGALFTTVLLLGDEPR</sequence>
<evidence type="ECO:0000313" key="2">
    <source>
        <dbReference type="EMBL" id="KQH81206.1"/>
    </source>
</evidence>
<gene>
    <name evidence="2" type="ORF">AO501_06305</name>
</gene>
<evidence type="ECO:0000259" key="1">
    <source>
        <dbReference type="Pfam" id="PF22691"/>
    </source>
</evidence>
<dbReference type="PIRSF" id="PIRSF000429">
    <property type="entry name" value="Ac-CoA_Ac_transf"/>
    <property type="match status" value="1"/>
</dbReference>